<dbReference type="PROSITE" id="PS50103">
    <property type="entry name" value="ZF_C3H1"/>
    <property type="match status" value="1"/>
</dbReference>
<feature type="compositionally biased region" description="Low complexity" evidence="12">
    <location>
        <begin position="22"/>
        <end position="33"/>
    </location>
</feature>
<evidence type="ECO:0000256" key="5">
    <source>
        <dbReference type="ARBA" id="ARBA00022490"/>
    </source>
</evidence>
<dbReference type="PANTHER" id="PTHR21210">
    <property type="entry name" value="TRNA (URACIL-O(2)-)-METHYLTRANSFERASE-RELATED"/>
    <property type="match status" value="1"/>
</dbReference>
<evidence type="ECO:0000256" key="11">
    <source>
        <dbReference type="PROSITE-ProRule" id="PRU00723"/>
    </source>
</evidence>
<evidence type="ECO:0000259" key="13">
    <source>
        <dbReference type="PROSITE" id="PS50103"/>
    </source>
</evidence>
<comment type="catalytic activity">
    <reaction evidence="10">
        <text>uridine(44) in tRNA(Ser) + S-adenosyl-L-methionine = 2'-O-methyluridine(44) in tRNA(Ser) + S-adenosyl-L-homocysteine + H(+)</text>
        <dbReference type="Rhea" id="RHEA:43100"/>
        <dbReference type="Rhea" id="RHEA-COMP:10339"/>
        <dbReference type="Rhea" id="RHEA-COMP:10340"/>
        <dbReference type="ChEBI" id="CHEBI:15378"/>
        <dbReference type="ChEBI" id="CHEBI:57856"/>
        <dbReference type="ChEBI" id="CHEBI:59789"/>
        <dbReference type="ChEBI" id="CHEBI:65315"/>
        <dbReference type="ChEBI" id="CHEBI:74478"/>
        <dbReference type="EC" id="2.1.1.211"/>
    </reaction>
</comment>
<keyword evidence="11" id="KW-0479">Metal-binding</keyword>
<evidence type="ECO:0000313" key="15">
    <source>
        <dbReference type="Proteomes" id="UP001474421"/>
    </source>
</evidence>
<keyword evidence="7" id="KW-0808">Transferase</keyword>
<feature type="region of interest" description="Disordered" evidence="12">
    <location>
        <begin position="1"/>
        <end position="97"/>
    </location>
</feature>
<comment type="caution">
    <text evidence="14">The sequence shown here is derived from an EMBL/GenBank/DDBJ whole genome shotgun (WGS) entry which is preliminary data.</text>
</comment>
<feature type="compositionally biased region" description="Basic and acidic residues" evidence="12">
    <location>
        <begin position="139"/>
        <end position="149"/>
    </location>
</feature>
<gene>
    <name evidence="14" type="ORF">NXF25_014233</name>
</gene>
<feature type="region of interest" description="Disordered" evidence="12">
    <location>
        <begin position="697"/>
        <end position="749"/>
    </location>
</feature>
<dbReference type="EMBL" id="JAOTOJ010000007">
    <property type="protein sequence ID" value="KAK9399264.1"/>
    <property type="molecule type" value="Genomic_DNA"/>
</dbReference>
<feature type="compositionally biased region" description="Low complexity" evidence="12">
    <location>
        <begin position="374"/>
        <end position="387"/>
    </location>
</feature>
<feature type="compositionally biased region" description="Basic and acidic residues" evidence="12">
    <location>
        <begin position="730"/>
        <end position="741"/>
    </location>
</feature>
<feature type="domain" description="C3H1-type" evidence="13">
    <location>
        <begin position="864"/>
        <end position="894"/>
    </location>
</feature>
<keyword evidence="9" id="KW-0819">tRNA processing</keyword>
<evidence type="ECO:0000256" key="4">
    <source>
        <dbReference type="ARBA" id="ARBA00018325"/>
    </source>
</evidence>
<keyword evidence="11" id="KW-0863">Zinc-finger</keyword>
<proteinExistence type="inferred from homology"/>
<dbReference type="PANTHER" id="PTHR21210:SF0">
    <property type="entry name" value="TRNA (URACIL-O(2)-)-METHYLTRANSFERASE-RELATED"/>
    <property type="match status" value="1"/>
</dbReference>
<dbReference type="GO" id="GO:0141101">
    <property type="term" value="F:tRNA(Ser) (uridine(44)-2'-O-)-methyltransferase activity"/>
    <property type="evidence" value="ECO:0007669"/>
    <property type="project" value="UniProtKB-EC"/>
</dbReference>
<reference evidence="14 15" key="1">
    <citation type="journal article" date="2024" name="Proc. Natl. Acad. Sci. U.S.A.">
        <title>The genetic regulatory architecture and epigenomic basis for age-related changes in rattlesnake venom.</title>
        <authorList>
            <person name="Hogan M.P."/>
            <person name="Holding M.L."/>
            <person name="Nystrom G.S."/>
            <person name="Colston T.J."/>
            <person name="Bartlett D.A."/>
            <person name="Mason A.J."/>
            <person name="Ellsworth S.A."/>
            <person name="Rautsaw R.M."/>
            <person name="Lawrence K.C."/>
            <person name="Strickland J.L."/>
            <person name="He B."/>
            <person name="Fraser P."/>
            <person name="Margres M.J."/>
            <person name="Gilbert D.M."/>
            <person name="Gibbs H.L."/>
            <person name="Parkinson C.L."/>
            <person name="Rokyta D.R."/>
        </authorList>
    </citation>
    <scope>NUCLEOTIDE SEQUENCE [LARGE SCALE GENOMIC DNA]</scope>
    <source>
        <strain evidence="14">DRR0105</strain>
    </source>
</reference>
<protein>
    <recommendedName>
        <fullName evidence="4">Probable tRNA (uracil-O(2)-)-methyltransferase</fullName>
        <ecNumber evidence="3">2.1.1.211</ecNumber>
    </recommendedName>
</protein>
<feature type="compositionally biased region" description="Low complexity" evidence="12">
    <location>
        <begin position="178"/>
        <end position="188"/>
    </location>
</feature>
<comment type="subcellular location">
    <subcellularLocation>
        <location evidence="1">Cytoplasm</location>
    </subcellularLocation>
</comment>
<evidence type="ECO:0000256" key="3">
    <source>
        <dbReference type="ARBA" id="ARBA00012795"/>
    </source>
</evidence>
<evidence type="ECO:0000256" key="8">
    <source>
        <dbReference type="ARBA" id="ARBA00022691"/>
    </source>
</evidence>
<sequence length="913" mass="99904">MEETQGFFPRRRKRLPVGPGSGRSSSCRSRCGSPEALPGSGRDQPGWRRSGCGSLAHPGQGASPGVACGAALYGGGGGLSPSHPLRVPRRLAETEPPLRTCRKAAASRAFLQQPLGARTDDLEGALPPLPKKQRGWDSGLRRGDLREAARTVPPRPPSLPAPAARPAPPRRRRRDRPGSAAMEAAGEAALRDPAGRLPGGFWTAAGVWLERPQVANKRLSGACAEPPLPLPRTGGAAGAAERAWRSFCAGAGAAALGLEGPLELVLRRLLPRRPPPTAAVPELVVRGGRPASFSPRLPSPLPRRLTFPRLARHGGGSSACSLAGRESGGGRGRPPGFIPQGPGGSRPIPRGRRQPGRDGGPGLLRGGAGKWARGEGAAPSAALPAFASGGGRGRQSGSTDGKGILWSPPPPRTFPCRCFLTQPGKTREGEYKVKVGNIYQIRLRHIRDDEWTLSVLLNPEKYVPDGIVYPKATYSKVYQDLKEKYKEMVKVWPEVTDPEKFVYEDVAIATYLLILWEDERARRGLAERQSFVDLGCGNGLLVHILSNEGHSGKGIDVRRRKIWDTYGPQTRLEESAINPNNLYPDVDWLIGNHSDELTPWIPVMAARSSYSCRYFLLPCCFFDFYGKYNRRRSQKSQYREYLDFVTEVGAVCGFKVEEDCLRIPSTKRVCLIGTSRTCPAAEAAVLAEKRRGYIRRHQPHHLSRASDEGFPSHPREEGLSATAEAVGQRLCEEAPREREGRTALPSGFLPRGKEQVRNCTALPRAFVDRVALQVAHLLLREAEGSLRGPSSPWNGGESLPLSEIAGHLDKDTLKTLKREYGGLQTLLRNNYQVFKVQHGKVCIRDWREEERPRKQTRPRLPSEATKTRLCWFDQHHPQGCPLPSASCSYAHGATELNQRQITPGNKELLLQLC</sequence>
<dbReference type="InterPro" id="IPR011671">
    <property type="entry name" value="tRNA_uracil_MeTrfase"/>
</dbReference>
<feature type="compositionally biased region" description="Low complexity" evidence="12">
    <location>
        <begin position="289"/>
        <end position="309"/>
    </location>
</feature>
<feature type="compositionally biased region" description="Gly residues" evidence="12">
    <location>
        <begin position="357"/>
        <end position="369"/>
    </location>
</feature>
<dbReference type="AlphaFoldDB" id="A0AAW1BB30"/>
<feature type="compositionally biased region" description="Pro residues" evidence="12">
    <location>
        <begin position="153"/>
        <end position="167"/>
    </location>
</feature>
<feature type="region of interest" description="Disordered" evidence="12">
    <location>
        <begin position="112"/>
        <end position="189"/>
    </location>
</feature>
<keyword evidence="8" id="KW-0949">S-adenosyl-L-methionine</keyword>
<keyword evidence="6" id="KW-0489">Methyltransferase</keyword>
<evidence type="ECO:0000256" key="1">
    <source>
        <dbReference type="ARBA" id="ARBA00004496"/>
    </source>
</evidence>
<evidence type="ECO:0000256" key="12">
    <source>
        <dbReference type="SAM" id="MobiDB-lite"/>
    </source>
</evidence>
<feature type="compositionally biased region" description="Low complexity" evidence="12">
    <location>
        <begin position="334"/>
        <end position="348"/>
    </location>
</feature>
<keyword evidence="11" id="KW-0862">Zinc</keyword>
<organism evidence="14 15">
    <name type="scientific">Crotalus adamanteus</name>
    <name type="common">Eastern diamondback rattlesnake</name>
    <dbReference type="NCBI Taxonomy" id="8729"/>
    <lineage>
        <taxon>Eukaryota</taxon>
        <taxon>Metazoa</taxon>
        <taxon>Chordata</taxon>
        <taxon>Craniata</taxon>
        <taxon>Vertebrata</taxon>
        <taxon>Euteleostomi</taxon>
        <taxon>Lepidosauria</taxon>
        <taxon>Squamata</taxon>
        <taxon>Bifurcata</taxon>
        <taxon>Unidentata</taxon>
        <taxon>Episquamata</taxon>
        <taxon>Toxicofera</taxon>
        <taxon>Serpentes</taxon>
        <taxon>Colubroidea</taxon>
        <taxon>Viperidae</taxon>
        <taxon>Crotalinae</taxon>
        <taxon>Crotalus</taxon>
    </lineage>
</organism>
<dbReference type="EC" id="2.1.1.211" evidence="3"/>
<evidence type="ECO:0000256" key="10">
    <source>
        <dbReference type="ARBA" id="ARBA00047957"/>
    </source>
</evidence>
<name>A0AAW1BB30_CROAD</name>
<feature type="zinc finger region" description="C3H1-type" evidence="11">
    <location>
        <begin position="864"/>
        <end position="894"/>
    </location>
</feature>
<evidence type="ECO:0000256" key="6">
    <source>
        <dbReference type="ARBA" id="ARBA00022603"/>
    </source>
</evidence>
<evidence type="ECO:0000256" key="7">
    <source>
        <dbReference type="ARBA" id="ARBA00022679"/>
    </source>
</evidence>
<evidence type="ECO:0000256" key="9">
    <source>
        <dbReference type="ARBA" id="ARBA00022694"/>
    </source>
</evidence>
<dbReference type="GO" id="GO:0008270">
    <property type="term" value="F:zinc ion binding"/>
    <property type="evidence" value="ECO:0007669"/>
    <property type="project" value="UniProtKB-KW"/>
</dbReference>
<dbReference type="Proteomes" id="UP001474421">
    <property type="component" value="Unassembled WGS sequence"/>
</dbReference>
<dbReference type="InterPro" id="IPR000571">
    <property type="entry name" value="Znf_CCCH"/>
</dbReference>
<dbReference type="GO" id="GO:0005737">
    <property type="term" value="C:cytoplasm"/>
    <property type="evidence" value="ECO:0007669"/>
    <property type="project" value="UniProtKB-SubCell"/>
</dbReference>
<keyword evidence="5" id="KW-0963">Cytoplasm</keyword>
<evidence type="ECO:0000313" key="14">
    <source>
        <dbReference type="EMBL" id="KAK9399264.1"/>
    </source>
</evidence>
<comment type="similarity">
    <text evidence="2">Belongs to the TRM44 family.</text>
</comment>
<dbReference type="Pfam" id="PF07757">
    <property type="entry name" value="AdoMet_MTase"/>
    <property type="match status" value="1"/>
</dbReference>
<keyword evidence="15" id="KW-1185">Reference proteome</keyword>
<accession>A0AAW1BB30</accession>
<feature type="region of interest" description="Disordered" evidence="12">
    <location>
        <begin position="288"/>
        <end position="409"/>
    </location>
</feature>
<evidence type="ECO:0000256" key="2">
    <source>
        <dbReference type="ARBA" id="ARBA00009056"/>
    </source>
</evidence>
<dbReference type="GO" id="GO:0030488">
    <property type="term" value="P:tRNA methylation"/>
    <property type="evidence" value="ECO:0007669"/>
    <property type="project" value="TreeGrafter"/>
</dbReference>